<evidence type="ECO:0000256" key="1">
    <source>
        <dbReference type="SAM" id="MobiDB-lite"/>
    </source>
</evidence>
<feature type="compositionally biased region" description="Low complexity" evidence="1">
    <location>
        <begin position="26"/>
        <end position="48"/>
    </location>
</feature>
<feature type="compositionally biased region" description="Polar residues" evidence="1">
    <location>
        <begin position="62"/>
        <end position="89"/>
    </location>
</feature>
<dbReference type="AlphaFoldDB" id="A0AAN6GTS2"/>
<dbReference type="EMBL" id="JAPDMZ010000058">
    <property type="protein sequence ID" value="KAK0552784.1"/>
    <property type="molecule type" value="Genomic_DNA"/>
</dbReference>
<feature type="non-terminal residue" evidence="2">
    <location>
        <position position="225"/>
    </location>
</feature>
<protein>
    <submittedName>
        <fullName evidence="2">Uncharacterized protein</fullName>
    </submittedName>
</protein>
<evidence type="ECO:0000313" key="2">
    <source>
        <dbReference type="EMBL" id="KAK0552784.1"/>
    </source>
</evidence>
<dbReference type="Proteomes" id="UP001176517">
    <property type="component" value="Unassembled WGS sequence"/>
</dbReference>
<gene>
    <name evidence="2" type="ORF">OC846_002735</name>
</gene>
<name>A0AAN6GTS2_9BASI</name>
<accession>A0AAN6GTS2</accession>
<evidence type="ECO:0000313" key="3">
    <source>
        <dbReference type="Proteomes" id="UP001176517"/>
    </source>
</evidence>
<sequence>MTLETTARKHGYKARDTDGNFPPPLSQSSPLDQDGSCSSSASSSSSSAVWDRASRMKYARMSNRQRSVWSMGSDASSRSRTTQGSNSPELGSISSLSDPPVLLLPPTQSTGSDRQLRKRAVPAWLKNSHRLALPRVGDKEDLAQQRKRTAEQEEEEEETQRARKRLRSYQKHLERHPRGIAFEKAFVDKRPPGGFDEGYEHFKDVEEADVDTDLLVSWLAQMNYE</sequence>
<organism evidence="2 3">
    <name type="scientific">Tilletia horrida</name>
    <dbReference type="NCBI Taxonomy" id="155126"/>
    <lineage>
        <taxon>Eukaryota</taxon>
        <taxon>Fungi</taxon>
        <taxon>Dikarya</taxon>
        <taxon>Basidiomycota</taxon>
        <taxon>Ustilaginomycotina</taxon>
        <taxon>Exobasidiomycetes</taxon>
        <taxon>Tilletiales</taxon>
        <taxon>Tilletiaceae</taxon>
        <taxon>Tilletia</taxon>
    </lineage>
</organism>
<keyword evidence="3" id="KW-1185">Reference proteome</keyword>
<comment type="caution">
    <text evidence="2">The sequence shown here is derived from an EMBL/GenBank/DDBJ whole genome shotgun (WGS) entry which is preliminary data.</text>
</comment>
<feature type="compositionally biased region" description="Basic and acidic residues" evidence="1">
    <location>
        <begin position="136"/>
        <end position="151"/>
    </location>
</feature>
<feature type="region of interest" description="Disordered" evidence="1">
    <location>
        <begin position="1"/>
        <end position="172"/>
    </location>
</feature>
<reference evidence="2" key="1">
    <citation type="journal article" date="2023" name="PhytoFront">
        <title>Draft Genome Resources of Seven Strains of Tilletia horrida, Causal Agent of Kernel Smut of Rice.</title>
        <authorList>
            <person name="Khanal S."/>
            <person name="Antony Babu S."/>
            <person name="Zhou X.G."/>
        </authorList>
    </citation>
    <scope>NUCLEOTIDE SEQUENCE</scope>
    <source>
        <strain evidence="2">TX6</strain>
    </source>
</reference>
<feature type="compositionally biased region" description="Low complexity" evidence="1">
    <location>
        <begin position="92"/>
        <end position="106"/>
    </location>
</feature>
<proteinExistence type="predicted"/>
<feature type="compositionally biased region" description="Basic residues" evidence="1">
    <location>
        <begin position="162"/>
        <end position="172"/>
    </location>
</feature>